<dbReference type="EMBL" id="JAUYZG010000006">
    <property type="protein sequence ID" value="KAK2904687.1"/>
    <property type="molecule type" value="Genomic_DNA"/>
</dbReference>
<comment type="subcellular location">
    <subcellularLocation>
        <location evidence="1">Cell projection</location>
        <location evidence="1">Invadopodium membrane</location>
        <topology evidence="1">Single-pass type II membrane protein</topology>
    </subcellularLocation>
    <subcellularLocation>
        <location evidence="2">Cell projection</location>
        <location evidence="2">Lamellipodium membrane</location>
        <topology evidence="2">Single-pass type II membrane protein</topology>
    </subcellularLocation>
    <subcellularLocation>
        <location evidence="3">Secreted</location>
    </subcellularLocation>
</comment>
<accession>A0AA88Q6B5</accession>
<dbReference type="Gene3D" id="2.140.10.30">
    <property type="entry name" value="Dipeptidylpeptidase IV, N-terminal domain"/>
    <property type="match status" value="1"/>
</dbReference>
<dbReference type="InterPro" id="IPR000532">
    <property type="entry name" value="Glucagon_GIP_secretin_VIP"/>
</dbReference>
<comment type="caution">
    <text evidence="11">The sequence shown here is derived from an EMBL/GenBank/DDBJ whole genome shotgun (WGS) entry which is preliminary data.</text>
</comment>
<evidence type="ECO:0000256" key="2">
    <source>
        <dbReference type="ARBA" id="ARBA00004485"/>
    </source>
</evidence>
<sequence length="854" mass="97933">MGCNKVCVALVGAVVVITLIVIPTAIYVNRDDSALKRTYSFDDFYNDTIRYKTYSVHWISDNEYLHKTSEGHIYLHNAETKESSMYLSNSTFAQVDATDYILSADRKFVAFESNYSKLWRHSYTASYHIYNMESQEFLSKVQIPPLTQFLVWAPVGNKLAYVWDYNIYLKKNATAEAVQVTHNGKANEILNGVPDWVYEEEVFASNEAIWWSPQGKYLAYLQINDTGVHNIEYSLYGNDQYPTTVFLPYPKAGCVIPRARLFVVDLENPSKQTEVVVPKSVGSGDHYLRTVTWVTDQRMAVQWLPRRQDSVLLQIYDYDGTNWKETSKFEQKSKTGWVGRYFPAAPYFAANNMSFYKVMSNDNGYKHLHYVNAGKATPITSGKWEVIYISKVTKDSIYYVSNEHMGRPGQRNLYKISISKSGHSAPECLTCSLYQDRCQYNSAYFSLNASFFRMDCYGPGLPLFTLMDNRGPAKEIQVLEDNTKLEKILTTELLMPTIKRATMKIAGYNLWYQMMFPPNFDSSKKYPLLIQVYGGPASQNTDYVFRLDWATYLCSTEKVIIASFDGRGSGYQGDEIMHAIYGRLGTYEVEDQISAVRKFVEMGFIDKDRIGMWGWSYGGYVTSMVLGSGSGLFKCGIAVAPVAKWEYYDAVYTERYMHRPEENAESYKQSTVTDRAKNFKSVQYMLVHGTADDNVHFQQAAQISKALVENQVDFEAMWYTDKDHGLSGKMMTRIYAFIGLLLLILIQSSLQIPIQENMEENSSLMSEDALFSDPREVNNMKRHSEGTFSNDYSKYLETRRAQDFVQWLMNSKRSGVPTRRHADGTFTSDVSSYLQDQAAKEFVSWLKTGRGRRE</sequence>
<keyword evidence="9" id="KW-0472">Membrane</keyword>
<evidence type="ECO:0000256" key="3">
    <source>
        <dbReference type="ARBA" id="ARBA00004613"/>
    </source>
</evidence>
<dbReference type="Pfam" id="PF00123">
    <property type="entry name" value="Hormone_2"/>
    <property type="match status" value="1"/>
</dbReference>
<dbReference type="GO" id="GO:0006508">
    <property type="term" value="P:proteolysis"/>
    <property type="evidence" value="ECO:0007669"/>
    <property type="project" value="UniProtKB-KW"/>
</dbReference>
<dbReference type="Gene3D" id="6.10.250.590">
    <property type="match status" value="2"/>
</dbReference>
<dbReference type="SUPFAM" id="SSF53474">
    <property type="entry name" value="alpha/beta-Hydrolases"/>
    <property type="match status" value="1"/>
</dbReference>
<dbReference type="GO" id="GO:0031258">
    <property type="term" value="C:lamellipodium membrane"/>
    <property type="evidence" value="ECO:0007669"/>
    <property type="project" value="UniProtKB-SubCell"/>
</dbReference>
<dbReference type="FunFam" id="3.40.50.1820:FF:000003">
    <property type="entry name" value="Dipeptidyl peptidase 4"/>
    <property type="match status" value="1"/>
</dbReference>
<dbReference type="PANTHER" id="PTHR11731:SF204">
    <property type="entry name" value="DIPEPTIDYL PEPTIDASE 4"/>
    <property type="match status" value="1"/>
</dbReference>
<dbReference type="GO" id="GO:0004252">
    <property type="term" value="F:serine-type endopeptidase activity"/>
    <property type="evidence" value="ECO:0007669"/>
    <property type="project" value="InterPro"/>
</dbReference>
<dbReference type="SUPFAM" id="SSF82171">
    <property type="entry name" value="DPP6 N-terminal domain-like"/>
    <property type="match status" value="1"/>
</dbReference>
<feature type="domain" description="Glucagon / GIP / secretin / VIP family" evidence="10">
    <location>
        <begin position="821"/>
        <end position="843"/>
    </location>
</feature>
<dbReference type="Pfam" id="PF00326">
    <property type="entry name" value="Peptidase_S9"/>
    <property type="match status" value="1"/>
</dbReference>
<evidence type="ECO:0000256" key="9">
    <source>
        <dbReference type="SAM" id="Phobius"/>
    </source>
</evidence>
<evidence type="ECO:0000256" key="7">
    <source>
        <dbReference type="ARBA" id="ARBA00022801"/>
    </source>
</evidence>
<comment type="similarity">
    <text evidence="4">Belongs to the glucagon family.</text>
</comment>
<dbReference type="Pfam" id="PF00930">
    <property type="entry name" value="DPPIV_N"/>
    <property type="match status" value="1"/>
</dbReference>
<evidence type="ECO:0000313" key="11">
    <source>
        <dbReference type="EMBL" id="KAK2904687.1"/>
    </source>
</evidence>
<evidence type="ECO:0000313" key="12">
    <source>
        <dbReference type="Proteomes" id="UP001187343"/>
    </source>
</evidence>
<dbReference type="InterPro" id="IPR002469">
    <property type="entry name" value="Peptidase_S9B_N"/>
</dbReference>
<keyword evidence="5" id="KW-0964">Secreted</keyword>
<dbReference type="InterPro" id="IPR029058">
    <property type="entry name" value="AB_hydrolase_fold"/>
</dbReference>
<evidence type="ECO:0000256" key="6">
    <source>
        <dbReference type="ARBA" id="ARBA00022670"/>
    </source>
</evidence>
<reference evidence="11" key="1">
    <citation type="submission" date="2023-08" db="EMBL/GenBank/DDBJ databases">
        <title>Chromosome-level Genome Assembly of mud carp (Cirrhinus molitorella).</title>
        <authorList>
            <person name="Liu H."/>
        </authorList>
    </citation>
    <scope>NUCLEOTIDE SEQUENCE</scope>
    <source>
        <strain evidence="11">Prfri</strain>
        <tissue evidence="11">Muscle</tissue>
    </source>
</reference>
<dbReference type="AlphaFoldDB" id="A0AA88Q6B5"/>
<keyword evidence="8" id="KW-0325">Glycoprotein</keyword>
<dbReference type="Proteomes" id="UP001187343">
    <property type="component" value="Unassembled WGS sequence"/>
</dbReference>
<dbReference type="GO" id="GO:0005179">
    <property type="term" value="F:hormone activity"/>
    <property type="evidence" value="ECO:0007669"/>
    <property type="project" value="InterPro"/>
</dbReference>
<dbReference type="InterPro" id="IPR001375">
    <property type="entry name" value="Peptidase_S9_cat"/>
</dbReference>
<evidence type="ECO:0000256" key="5">
    <source>
        <dbReference type="ARBA" id="ARBA00022525"/>
    </source>
</evidence>
<dbReference type="Pfam" id="PF18811">
    <property type="entry name" value="DPPIV_rep"/>
    <property type="match status" value="1"/>
</dbReference>
<gene>
    <name evidence="11" type="ORF">Q8A67_006486</name>
</gene>
<dbReference type="InterPro" id="IPR002471">
    <property type="entry name" value="Pept_S9_AS"/>
</dbReference>
<keyword evidence="12" id="KW-1185">Reference proteome</keyword>
<organism evidence="11 12">
    <name type="scientific">Cirrhinus molitorella</name>
    <name type="common">mud carp</name>
    <dbReference type="NCBI Taxonomy" id="172907"/>
    <lineage>
        <taxon>Eukaryota</taxon>
        <taxon>Metazoa</taxon>
        <taxon>Chordata</taxon>
        <taxon>Craniata</taxon>
        <taxon>Vertebrata</taxon>
        <taxon>Euteleostomi</taxon>
        <taxon>Actinopterygii</taxon>
        <taxon>Neopterygii</taxon>
        <taxon>Teleostei</taxon>
        <taxon>Ostariophysi</taxon>
        <taxon>Cypriniformes</taxon>
        <taxon>Cyprinidae</taxon>
        <taxon>Labeoninae</taxon>
        <taxon>Labeonini</taxon>
        <taxon>Cirrhinus</taxon>
    </lineage>
</organism>
<keyword evidence="9" id="KW-0812">Transmembrane</keyword>
<dbReference type="SMART" id="SM00070">
    <property type="entry name" value="GLUCA"/>
    <property type="match status" value="2"/>
</dbReference>
<dbReference type="GO" id="GO:0008239">
    <property type="term" value="F:dipeptidyl-peptidase activity"/>
    <property type="evidence" value="ECO:0007669"/>
    <property type="project" value="TreeGrafter"/>
</dbReference>
<keyword evidence="9" id="KW-1133">Transmembrane helix</keyword>
<name>A0AA88Q6B5_9TELE</name>
<dbReference type="PROSITE" id="PS00708">
    <property type="entry name" value="PRO_ENDOPEP_SER"/>
    <property type="match status" value="1"/>
</dbReference>
<dbReference type="PANTHER" id="PTHR11731">
    <property type="entry name" value="PROTEASE FAMILY S9B,C DIPEPTIDYL-PEPTIDASE IV-RELATED"/>
    <property type="match status" value="1"/>
</dbReference>
<protein>
    <recommendedName>
        <fullName evidence="10">Glucagon / GIP / secretin / VIP family domain-containing protein</fullName>
    </recommendedName>
</protein>
<keyword evidence="7" id="KW-0378">Hydrolase</keyword>
<dbReference type="PROSITE" id="PS00260">
    <property type="entry name" value="GLUCAGON"/>
    <property type="match status" value="2"/>
</dbReference>
<feature type="domain" description="Glucagon / GIP / secretin / VIP family" evidence="10">
    <location>
        <begin position="783"/>
        <end position="805"/>
    </location>
</feature>
<evidence type="ECO:0000256" key="4">
    <source>
        <dbReference type="ARBA" id="ARBA00008369"/>
    </source>
</evidence>
<keyword evidence="6" id="KW-0645">Protease</keyword>
<evidence type="ECO:0000256" key="1">
    <source>
        <dbReference type="ARBA" id="ARBA00004341"/>
    </source>
</evidence>
<dbReference type="InterPro" id="IPR050278">
    <property type="entry name" value="Serine_Prot_S9B/DPPIV"/>
</dbReference>
<dbReference type="GO" id="GO:0005576">
    <property type="term" value="C:extracellular region"/>
    <property type="evidence" value="ECO:0007669"/>
    <property type="project" value="UniProtKB-SubCell"/>
</dbReference>
<dbReference type="InterPro" id="IPR040522">
    <property type="entry name" value="DPPIV_rep"/>
</dbReference>
<evidence type="ECO:0000259" key="10">
    <source>
        <dbReference type="PROSITE" id="PS00260"/>
    </source>
</evidence>
<feature type="transmembrane region" description="Helical" evidence="9">
    <location>
        <begin position="6"/>
        <end position="28"/>
    </location>
</feature>
<dbReference type="Gene3D" id="3.40.50.1820">
    <property type="entry name" value="alpha/beta hydrolase"/>
    <property type="match status" value="1"/>
</dbReference>
<evidence type="ECO:0000256" key="8">
    <source>
        <dbReference type="ARBA" id="ARBA00023180"/>
    </source>
</evidence>
<proteinExistence type="inferred from homology"/>